<name>A0A4P7LJW5_9BURK</name>
<organism evidence="1 2">
    <name type="scientific">Cupriavidus oxalaticus</name>
    <dbReference type="NCBI Taxonomy" id="96344"/>
    <lineage>
        <taxon>Bacteria</taxon>
        <taxon>Pseudomonadati</taxon>
        <taxon>Pseudomonadota</taxon>
        <taxon>Betaproteobacteria</taxon>
        <taxon>Burkholderiales</taxon>
        <taxon>Burkholderiaceae</taxon>
        <taxon>Cupriavidus</taxon>
    </lineage>
</organism>
<accession>A0A4P7LJW5</accession>
<geneLocation type="plasmid" evidence="1">
    <name>unnamed4</name>
</geneLocation>
<keyword evidence="1" id="KW-0614">Plasmid</keyword>
<dbReference type="AlphaFoldDB" id="A0A4P7LJW5"/>
<protein>
    <submittedName>
        <fullName evidence="1">Uncharacterized protein</fullName>
    </submittedName>
</protein>
<evidence type="ECO:0000313" key="1">
    <source>
        <dbReference type="EMBL" id="QBY56436.1"/>
    </source>
</evidence>
<dbReference type="EMBL" id="CP038639">
    <property type="protein sequence ID" value="QBY56436.1"/>
    <property type="molecule type" value="Genomic_DNA"/>
</dbReference>
<reference evidence="1 2" key="1">
    <citation type="submission" date="2019-03" db="EMBL/GenBank/DDBJ databases">
        <title>Efficiently degradation of phenoxyalkanoic acid herbicides by Cupriavidus oxalaticus strain X32.</title>
        <authorList>
            <person name="Sheng X."/>
        </authorList>
    </citation>
    <scope>NUCLEOTIDE SEQUENCE [LARGE SCALE GENOMIC DNA]</scope>
    <source>
        <strain evidence="1 2">X32</strain>
        <plasmid evidence="1 2">unnamed4</plasmid>
    </source>
</reference>
<proteinExistence type="predicted"/>
<evidence type="ECO:0000313" key="2">
    <source>
        <dbReference type="Proteomes" id="UP000295294"/>
    </source>
</evidence>
<sequence length="62" mass="6924">MRSSTPNPCSAPLRCVITHFGCLITHFGNVITRFENVITDFGGVAEVITFRRNQRSASARNR</sequence>
<dbReference type="Proteomes" id="UP000295294">
    <property type="component" value="Plasmid unnamed4"/>
</dbReference>
<dbReference type="KEGG" id="cox:E0W60_36185"/>
<dbReference type="OrthoDB" id="8970588at2"/>
<gene>
    <name evidence="1" type="ORF">E0W60_36185</name>
</gene>